<sequence>EKDQPMDRLICGDVGFGKTEIAIRAAFKAVDNGKQVAVLVPTTILAFQHAKTFRERLRDFPVRVEYLNRFRTAKQRRDVLEGLADGQVDIVIGTHQLVNKNVKFKDLGLLVIDEEQKFGVAVKEKLKTLKENIDTLTLTATPIPRTLQFSLMAARDLSVIKTPPPNRHPIETQVVGFNEETIRDAIRYEIQRGGQVFFIHNRIENIREVAGMLQRLLPDARIGIGHGQMDGKKLEELMLEFINGEFDVLVSTTIVESGLDVPNANTIFINNANNFGLSDLHQMRGRVGRSNKKAFCYLITPPYHVMTEDARKRIQALEMHSELGSGFYIAMKDLEIRGAGDLLGAEQSGFINDIGFETY</sequence>
<dbReference type="CDD" id="cd17991">
    <property type="entry name" value="DEXHc_TRCF"/>
    <property type="match status" value="1"/>
</dbReference>
<evidence type="ECO:0000256" key="5">
    <source>
        <dbReference type="ARBA" id="ARBA00022840"/>
    </source>
</evidence>
<dbReference type="PROSITE" id="PS51192">
    <property type="entry name" value="HELICASE_ATP_BIND_1"/>
    <property type="match status" value="1"/>
</dbReference>
<dbReference type="GO" id="GO:0006281">
    <property type="term" value="P:DNA repair"/>
    <property type="evidence" value="ECO:0007669"/>
    <property type="project" value="UniProtKB-KW"/>
</dbReference>
<dbReference type="InterPro" id="IPR014001">
    <property type="entry name" value="Helicase_ATP-bd"/>
</dbReference>
<dbReference type="GO" id="GO:0003678">
    <property type="term" value="F:DNA helicase activity"/>
    <property type="evidence" value="ECO:0007669"/>
    <property type="project" value="TreeGrafter"/>
</dbReference>
<feature type="non-terminal residue" evidence="8">
    <location>
        <position position="1"/>
    </location>
</feature>
<keyword evidence="5" id="KW-0067">ATP-binding</keyword>
<dbReference type="InterPro" id="IPR047112">
    <property type="entry name" value="RecG/Mfd"/>
</dbReference>
<keyword evidence="7" id="KW-0234">DNA repair</keyword>
<keyword evidence="3" id="KW-0378">Hydrolase</keyword>
<evidence type="ECO:0000256" key="3">
    <source>
        <dbReference type="ARBA" id="ARBA00022801"/>
    </source>
</evidence>
<dbReference type="AlphaFoldDB" id="A0A7R8X1D9"/>
<dbReference type="SMART" id="SM00490">
    <property type="entry name" value="HELICc"/>
    <property type="match status" value="1"/>
</dbReference>
<keyword evidence="4" id="KW-0347">Helicase</keyword>
<dbReference type="OrthoDB" id="5567at2759"/>
<protein>
    <submittedName>
        <fullName evidence="8">Uncharacterized protein</fullName>
    </submittedName>
</protein>
<keyword evidence="1" id="KW-0547">Nucleotide-binding</keyword>
<dbReference type="GO" id="GO:0005524">
    <property type="term" value="F:ATP binding"/>
    <property type="evidence" value="ECO:0007669"/>
    <property type="project" value="UniProtKB-KW"/>
</dbReference>
<dbReference type="PANTHER" id="PTHR47964:SF1">
    <property type="entry name" value="ATP-DEPENDENT DNA HELICASE HOMOLOG RECG, CHLOROPLASTIC"/>
    <property type="match status" value="1"/>
</dbReference>
<dbReference type="Pfam" id="PF00271">
    <property type="entry name" value="Helicase_C"/>
    <property type="match status" value="1"/>
</dbReference>
<evidence type="ECO:0000256" key="2">
    <source>
        <dbReference type="ARBA" id="ARBA00022763"/>
    </source>
</evidence>
<dbReference type="InterPro" id="IPR011545">
    <property type="entry name" value="DEAD/DEAH_box_helicase_dom"/>
</dbReference>
<evidence type="ECO:0000256" key="6">
    <source>
        <dbReference type="ARBA" id="ARBA00023125"/>
    </source>
</evidence>
<organism evidence="8">
    <name type="scientific">Cyprideis torosa</name>
    <dbReference type="NCBI Taxonomy" id="163714"/>
    <lineage>
        <taxon>Eukaryota</taxon>
        <taxon>Metazoa</taxon>
        <taxon>Ecdysozoa</taxon>
        <taxon>Arthropoda</taxon>
        <taxon>Crustacea</taxon>
        <taxon>Oligostraca</taxon>
        <taxon>Ostracoda</taxon>
        <taxon>Podocopa</taxon>
        <taxon>Podocopida</taxon>
        <taxon>Cytherocopina</taxon>
        <taxon>Cytheroidea</taxon>
        <taxon>Cytherideidae</taxon>
        <taxon>Cyprideis</taxon>
    </lineage>
</organism>
<evidence type="ECO:0000313" key="8">
    <source>
        <dbReference type="EMBL" id="CAD7238113.1"/>
    </source>
</evidence>
<proteinExistence type="predicted"/>
<dbReference type="InterPro" id="IPR001650">
    <property type="entry name" value="Helicase_C-like"/>
</dbReference>
<accession>A0A7R8X1D9</accession>
<keyword evidence="2" id="KW-0227">DNA damage</keyword>
<dbReference type="GO" id="GO:0016787">
    <property type="term" value="F:hydrolase activity"/>
    <property type="evidence" value="ECO:0007669"/>
    <property type="project" value="UniProtKB-KW"/>
</dbReference>
<dbReference type="SUPFAM" id="SSF52540">
    <property type="entry name" value="P-loop containing nucleoside triphosphate hydrolases"/>
    <property type="match status" value="1"/>
</dbReference>
<keyword evidence="6" id="KW-0238">DNA-binding</keyword>
<name>A0A7R8X1D9_9CRUS</name>
<dbReference type="Gene3D" id="3.40.50.300">
    <property type="entry name" value="P-loop containing nucleotide triphosphate hydrolases"/>
    <property type="match status" value="2"/>
</dbReference>
<evidence type="ECO:0000256" key="7">
    <source>
        <dbReference type="ARBA" id="ARBA00023204"/>
    </source>
</evidence>
<dbReference type="PANTHER" id="PTHR47964">
    <property type="entry name" value="ATP-DEPENDENT DNA HELICASE HOMOLOG RECG, CHLOROPLASTIC"/>
    <property type="match status" value="1"/>
</dbReference>
<reference evidence="8" key="1">
    <citation type="submission" date="2020-11" db="EMBL/GenBank/DDBJ databases">
        <authorList>
            <person name="Tran Van P."/>
        </authorList>
    </citation>
    <scope>NUCLEOTIDE SEQUENCE</scope>
</reference>
<dbReference type="GO" id="GO:0003677">
    <property type="term" value="F:DNA binding"/>
    <property type="evidence" value="ECO:0007669"/>
    <property type="project" value="UniProtKB-KW"/>
</dbReference>
<gene>
    <name evidence="8" type="ORF">CTOB1V02_LOCUS15928</name>
</gene>
<dbReference type="InterPro" id="IPR027417">
    <property type="entry name" value="P-loop_NTPase"/>
</dbReference>
<evidence type="ECO:0000256" key="4">
    <source>
        <dbReference type="ARBA" id="ARBA00022806"/>
    </source>
</evidence>
<dbReference type="SMART" id="SM00487">
    <property type="entry name" value="DEXDc"/>
    <property type="match status" value="1"/>
</dbReference>
<dbReference type="PROSITE" id="PS51194">
    <property type="entry name" value="HELICASE_CTER"/>
    <property type="match status" value="1"/>
</dbReference>
<evidence type="ECO:0000256" key="1">
    <source>
        <dbReference type="ARBA" id="ARBA00022741"/>
    </source>
</evidence>
<dbReference type="Pfam" id="PF00270">
    <property type="entry name" value="DEAD"/>
    <property type="match status" value="1"/>
</dbReference>
<dbReference type="EMBL" id="OB696358">
    <property type="protein sequence ID" value="CAD7238113.1"/>
    <property type="molecule type" value="Genomic_DNA"/>
</dbReference>